<sequence>MDETSDLYRDAVRQAHDLLRWRSPLRAELWASRLAAEWHDDEEAARAFVERAAHEDTPEARLVLAALASIGQPPAAEPATEETSTGPAEEGTNARDTSAGEPRADDETSAVEGAVSVETRVGETPSSDETRIGETTANMEERVGEATARVETRVGETPSSDETSVGEATANMEERVGKTTASEGPAVRWMRLMGQAHPEGAWYGTADPYGEQALAVISFVYPNGKEPHLAVVGIDQASGGFAVDAMIEEPKFLDDLDVRPADPVRVAGRVIDAFELTDAIMGAPVADTFPNARAIVLARARTAERSAAGAGEAGTGEAGTGEREARAGEARARAGEGAGVGGRPFEAEGAAGQGEDSSRGSESRRLSPDDTVERFDDLPDVPGASEAFATLVEFVGDRPSWWSPARVTQFITSWLPREAIMSEAAIDAMPQVLRAWTRHLGDHPELRARVEADSRDLPLLMADGLRFSLAKRLRLAEREHRGTDR</sequence>
<gene>
    <name evidence="2" type="ORF">ACFSKW_30035</name>
</gene>
<feature type="compositionally biased region" description="Basic and acidic residues" evidence="1">
    <location>
        <begin position="356"/>
        <end position="377"/>
    </location>
</feature>
<dbReference type="Proteomes" id="UP001597368">
    <property type="component" value="Unassembled WGS sequence"/>
</dbReference>
<feature type="compositionally biased region" description="Basic and acidic residues" evidence="1">
    <location>
        <begin position="143"/>
        <end position="154"/>
    </location>
</feature>
<evidence type="ECO:0000313" key="2">
    <source>
        <dbReference type="EMBL" id="MFD1935719.1"/>
    </source>
</evidence>
<dbReference type="EMBL" id="JBHUFV010000047">
    <property type="protein sequence ID" value="MFD1935719.1"/>
    <property type="molecule type" value="Genomic_DNA"/>
</dbReference>
<evidence type="ECO:0000313" key="3">
    <source>
        <dbReference type="Proteomes" id="UP001597368"/>
    </source>
</evidence>
<feature type="compositionally biased region" description="Basic and acidic residues" evidence="1">
    <location>
        <begin position="320"/>
        <end position="334"/>
    </location>
</feature>
<evidence type="ECO:0000256" key="1">
    <source>
        <dbReference type="SAM" id="MobiDB-lite"/>
    </source>
</evidence>
<feature type="region of interest" description="Disordered" evidence="1">
    <location>
        <begin position="73"/>
        <end position="131"/>
    </location>
</feature>
<feature type="region of interest" description="Disordered" evidence="1">
    <location>
        <begin position="143"/>
        <end position="182"/>
    </location>
</feature>
<organism evidence="2 3">
    <name type="scientific">Nonomuraea mangrovi</name>
    <dbReference type="NCBI Taxonomy" id="2316207"/>
    <lineage>
        <taxon>Bacteria</taxon>
        <taxon>Bacillati</taxon>
        <taxon>Actinomycetota</taxon>
        <taxon>Actinomycetes</taxon>
        <taxon>Streptosporangiales</taxon>
        <taxon>Streptosporangiaceae</taxon>
        <taxon>Nonomuraea</taxon>
    </lineage>
</organism>
<feature type="region of interest" description="Disordered" evidence="1">
    <location>
        <begin position="306"/>
        <end position="380"/>
    </location>
</feature>
<dbReference type="RefSeq" id="WP_379575839.1">
    <property type="nucleotide sequence ID" value="NZ_JBHUFV010000047.1"/>
</dbReference>
<proteinExistence type="predicted"/>
<name>A0ABW4T3B7_9ACTN</name>
<accession>A0ABW4T3B7</accession>
<reference evidence="3" key="1">
    <citation type="journal article" date="2019" name="Int. J. Syst. Evol. Microbiol.">
        <title>The Global Catalogue of Microorganisms (GCM) 10K type strain sequencing project: providing services to taxonomists for standard genome sequencing and annotation.</title>
        <authorList>
            <consortium name="The Broad Institute Genomics Platform"/>
            <consortium name="The Broad Institute Genome Sequencing Center for Infectious Disease"/>
            <person name="Wu L."/>
            <person name="Ma J."/>
        </authorList>
    </citation>
    <scope>NUCLEOTIDE SEQUENCE [LARGE SCALE GENOMIC DNA]</scope>
    <source>
        <strain evidence="3">ICMP 6774ER</strain>
    </source>
</reference>
<keyword evidence="3" id="KW-1185">Reference proteome</keyword>
<comment type="caution">
    <text evidence="2">The sequence shown here is derived from an EMBL/GenBank/DDBJ whole genome shotgun (WGS) entry which is preliminary data.</text>
</comment>
<protein>
    <submittedName>
        <fullName evidence="2">Uncharacterized protein</fullName>
    </submittedName>
</protein>